<gene>
    <name evidence="1" type="ORF">SCLTRI_LOCUS109</name>
</gene>
<dbReference type="OrthoDB" id="10042665at2759"/>
<dbReference type="Proteomes" id="UP000624404">
    <property type="component" value="Unassembled WGS sequence"/>
</dbReference>
<organism evidence="1 2">
    <name type="scientific">Sclerotinia trifoliorum</name>
    <dbReference type="NCBI Taxonomy" id="28548"/>
    <lineage>
        <taxon>Eukaryota</taxon>
        <taxon>Fungi</taxon>
        <taxon>Dikarya</taxon>
        <taxon>Ascomycota</taxon>
        <taxon>Pezizomycotina</taxon>
        <taxon>Leotiomycetes</taxon>
        <taxon>Helotiales</taxon>
        <taxon>Sclerotiniaceae</taxon>
        <taxon>Sclerotinia</taxon>
    </lineage>
</organism>
<reference evidence="1" key="1">
    <citation type="submission" date="2020-10" db="EMBL/GenBank/DDBJ databases">
        <authorList>
            <person name="Kusch S."/>
        </authorList>
    </citation>
    <scope>NUCLEOTIDE SEQUENCE</scope>
    <source>
        <strain evidence="1">SwB9</strain>
    </source>
</reference>
<sequence length="110" mass="12468">MVAIKDSKVEAMMSQVDFKDPVLSEGHESLLKAFVRAHPNSKFSSSERDQRCSSLAILLHGPKITDKSLTVKALVSHVNRPLYTITCTDFARELANHFERHKMKLHYSKS</sequence>
<evidence type="ECO:0000313" key="1">
    <source>
        <dbReference type="EMBL" id="CAD6439221.1"/>
    </source>
</evidence>
<keyword evidence="2" id="KW-1185">Reference proteome</keyword>
<dbReference type="Gene3D" id="3.40.50.300">
    <property type="entry name" value="P-loop containing nucleotide triphosphate hydrolases"/>
    <property type="match status" value="1"/>
</dbReference>
<protein>
    <submittedName>
        <fullName evidence="1">5d41da2f-ad3a-40cd-85bf-4e3d8b0c02b4</fullName>
    </submittedName>
</protein>
<accession>A0A8H2VL44</accession>
<name>A0A8H2VL44_9HELO</name>
<dbReference type="InterPro" id="IPR027417">
    <property type="entry name" value="P-loop_NTPase"/>
</dbReference>
<dbReference type="EMBL" id="CAJHIA010000002">
    <property type="protein sequence ID" value="CAD6439221.1"/>
    <property type="molecule type" value="Genomic_DNA"/>
</dbReference>
<evidence type="ECO:0000313" key="2">
    <source>
        <dbReference type="Proteomes" id="UP000624404"/>
    </source>
</evidence>
<proteinExistence type="predicted"/>
<comment type="caution">
    <text evidence="1">The sequence shown here is derived from an EMBL/GenBank/DDBJ whole genome shotgun (WGS) entry which is preliminary data.</text>
</comment>
<dbReference type="AlphaFoldDB" id="A0A8H2VL44"/>